<dbReference type="HAMAP" id="MF_01522">
    <property type="entry name" value="Kup"/>
    <property type="match status" value="1"/>
</dbReference>
<feature type="transmembrane region" description="Helical" evidence="12">
    <location>
        <begin position="344"/>
        <end position="364"/>
    </location>
</feature>
<evidence type="ECO:0000256" key="9">
    <source>
        <dbReference type="ARBA" id="ARBA00022989"/>
    </source>
</evidence>
<evidence type="ECO:0000313" key="16">
    <source>
        <dbReference type="Proteomes" id="UP000501130"/>
    </source>
</evidence>
<dbReference type="Proteomes" id="UP000501130">
    <property type="component" value="Chromosome"/>
</dbReference>
<dbReference type="InterPro" id="IPR003855">
    <property type="entry name" value="K+_transporter"/>
</dbReference>
<dbReference type="EMBL" id="CP053084">
    <property type="protein sequence ID" value="QJR29397.1"/>
    <property type="molecule type" value="Genomic_DNA"/>
</dbReference>
<evidence type="ECO:0000256" key="8">
    <source>
        <dbReference type="ARBA" id="ARBA00022958"/>
    </source>
</evidence>
<comment type="similarity">
    <text evidence="2 12">Belongs to the HAK/KUP transporter (TC 2.A.72) family.</text>
</comment>
<evidence type="ECO:0000256" key="1">
    <source>
        <dbReference type="ARBA" id="ARBA00004141"/>
    </source>
</evidence>
<feature type="transmembrane region" description="Helical" evidence="12">
    <location>
        <begin position="146"/>
        <end position="164"/>
    </location>
</feature>
<feature type="transmembrane region" description="Helical" evidence="12">
    <location>
        <begin position="218"/>
        <end position="240"/>
    </location>
</feature>
<keyword evidence="8 12" id="KW-0630">Potassium</keyword>
<protein>
    <recommendedName>
        <fullName evidence="12">Probable potassium transport system protein Kup</fullName>
    </recommendedName>
</protein>
<feature type="transmembrane region" description="Helical" evidence="12">
    <location>
        <begin position="430"/>
        <end position="448"/>
    </location>
</feature>
<feature type="domain" description="K+ potassium transporter C-terminal" evidence="14">
    <location>
        <begin position="483"/>
        <end position="629"/>
    </location>
</feature>
<comment type="function">
    <text evidence="12">Transport of potassium into the cell. Likely operates as a K(+):H(+) symporter.</text>
</comment>
<keyword evidence="16" id="KW-1185">Reference proteome</keyword>
<keyword evidence="4 12" id="KW-1003">Cell membrane</keyword>
<evidence type="ECO:0000256" key="2">
    <source>
        <dbReference type="ARBA" id="ARBA00007019"/>
    </source>
</evidence>
<dbReference type="Pfam" id="PF02705">
    <property type="entry name" value="K_trans"/>
    <property type="match status" value="1"/>
</dbReference>
<dbReference type="Pfam" id="PF22776">
    <property type="entry name" value="K_trans_C"/>
    <property type="match status" value="1"/>
</dbReference>
<keyword evidence="10 12" id="KW-0406">Ion transport</keyword>
<feature type="transmembrane region" description="Helical" evidence="12">
    <location>
        <begin position="108"/>
        <end position="134"/>
    </location>
</feature>
<keyword evidence="9 12" id="KW-1133">Transmembrane helix</keyword>
<dbReference type="PANTHER" id="PTHR30540:SF79">
    <property type="entry name" value="LOW AFFINITY POTASSIUM TRANSPORT SYSTEM PROTEIN KUP"/>
    <property type="match status" value="1"/>
</dbReference>
<keyword evidence="6 12" id="KW-0812">Transmembrane</keyword>
<evidence type="ECO:0000259" key="14">
    <source>
        <dbReference type="Pfam" id="PF22776"/>
    </source>
</evidence>
<sequence length="629" mass="68272">MNKPESTDKTKAGLAALTLGAIGVVYGDIGTSPLYTVKEVFGENSGVPLNPENLTGAISVIFWALMLVVTLKYVILILKADNHGEGGGLALTALASEAVRKNPKLKTVLLLIGVFGATLFYGDSVITPAISVLGAMEGLTLVTPTLTPYIIPISVLILMGLFAVQRYGTSVVGRFFGPIIVLWFATLGAVGVVNIVSAPEILHALNPVHGIQFIFDRGWGLFAAFGAIVLALTGAEALYADMGHFGKKPIRLAWTFLVFPCLALNYLGQGALLIAQPDAIENPFYRSFPDAWVIPVLCLATMAAIIASQAVISGAYSMSKQAIQLGFLPRMKIQYTSAKESGQIYMPAVNWLLLAGVLLAVLMFKTSSNLAGAYGIAVTLTMLITTTLTYFVIRHSWGLPAWLSVGATIFFILIDILLVVSCAFKLFDGGWFPIVLGLALFVVMSTWWRGRKLLMKSIQKDGIDLSEFLPTLNVEQINRAYRTAVYPVADPDKVPMALLHNLKHNQVLHASNVMLTVVFESVPWVGNLNRVEVKSLSRGFWQVTVRYGFMNTPDIPKALELTDEVGLKISLFETTYFLSRETVVPTPGSGMAKWREQLFATMSRNAGGVVDFFKLPSNAVVELGTRVQI</sequence>
<evidence type="ECO:0000256" key="7">
    <source>
        <dbReference type="ARBA" id="ARBA00022847"/>
    </source>
</evidence>
<name>A0ABX6N4S4_9BURK</name>
<evidence type="ECO:0000256" key="12">
    <source>
        <dbReference type="HAMAP-Rule" id="MF_01522"/>
    </source>
</evidence>
<evidence type="ECO:0000256" key="5">
    <source>
        <dbReference type="ARBA" id="ARBA00022538"/>
    </source>
</evidence>
<proteinExistence type="inferred from homology"/>
<dbReference type="InterPro" id="IPR053951">
    <property type="entry name" value="K_trans_N"/>
</dbReference>
<feature type="transmembrane region" description="Helical" evidence="12">
    <location>
        <begin position="370"/>
        <end position="393"/>
    </location>
</feature>
<dbReference type="InterPro" id="IPR023051">
    <property type="entry name" value="Kup"/>
</dbReference>
<feature type="transmembrane region" description="Helical" evidence="12">
    <location>
        <begin position="400"/>
        <end position="424"/>
    </location>
</feature>
<accession>A0ABX6N4S4</accession>
<evidence type="ECO:0000256" key="10">
    <source>
        <dbReference type="ARBA" id="ARBA00023065"/>
    </source>
</evidence>
<evidence type="ECO:0000256" key="4">
    <source>
        <dbReference type="ARBA" id="ARBA00022475"/>
    </source>
</evidence>
<evidence type="ECO:0000259" key="13">
    <source>
        <dbReference type="Pfam" id="PF02705"/>
    </source>
</evidence>
<keyword evidence="5 12" id="KW-0633">Potassium transport</keyword>
<gene>
    <name evidence="12" type="primary">kup</name>
    <name evidence="15" type="ORF">HKT17_06555</name>
</gene>
<evidence type="ECO:0000256" key="3">
    <source>
        <dbReference type="ARBA" id="ARBA00022448"/>
    </source>
</evidence>
<evidence type="ECO:0000256" key="6">
    <source>
        <dbReference type="ARBA" id="ARBA00022692"/>
    </source>
</evidence>
<keyword evidence="11 12" id="KW-0472">Membrane</keyword>
<dbReference type="RefSeq" id="WP_171098744.1">
    <property type="nucleotide sequence ID" value="NZ_CP053084.1"/>
</dbReference>
<reference evidence="15 16" key="1">
    <citation type="submission" date="2020-05" db="EMBL/GenBank/DDBJ databases">
        <title>Compete genome of Limnobacter sp. SAORIC-580.</title>
        <authorList>
            <person name="Song J."/>
            <person name="Cho J.-C."/>
        </authorList>
    </citation>
    <scope>NUCLEOTIDE SEQUENCE [LARGE SCALE GENOMIC DNA]</scope>
    <source>
        <strain evidence="15 16">SAORIC-580</strain>
    </source>
</reference>
<keyword evidence="3 12" id="KW-0813">Transport</keyword>
<dbReference type="PANTHER" id="PTHR30540">
    <property type="entry name" value="OSMOTIC STRESS POTASSIUM TRANSPORTER"/>
    <property type="match status" value="1"/>
</dbReference>
<comment type="catalytic activity">
    <reaction evidence="12">
        <text>K(+)(in) + H(+)(in) = K(+)(out) + H(+)(out)</text>
        <dbReference type="Rhea" id="RHEA:28490"/>
        <dbReference type="ChEBI" id="CHEBI:15378"/>
        <dbReference type="ChEBI" id="CHEBI:29103"/>
    </reaction>
</comment>
<organism evidence="15 16">
    <name type="scientific">Limnobacter profundi</name>
    <dbReference type="NCBI Taxonomy" id="2732163"/>
    <lineage>
        <taxon>Bacteria</taxon>
        <taxon>Pseudomonadati</taxon>
        <taxon>Pseudomonadota</taxon>
        <taxon>Betaproteobacteria</taxon>
        <taxon>Burkholderiales</taxon>
        <taxon>Burkholderiaceae</taxon>
        <taxon>Limnobacter</taxon>
    </lineage>
</organism>
<feature type="domain" description="K+ potassium transporter integral membrane" evidence="13">
    <location>
        <begin position="17"/>
        <end position="469"/>
    </location>
</feature>
<comment type="subcellular location">
    <subcellularLocation>
        <location evidence="12">Cell membrane</location>
        <topology evidence="12">Multi-pass membrane protein</topology>
    </subcellularLocation>
    <subcellularLocation>
        <location evidence="1">Membrane</location>
        <topology evidence="1">Multi-pass membrane protein</topology>
    </subcellularLocation>
</comment>
<evidence type="ECO:0000313" key="15">
    <source>
        <dbReference type="EMBL" id="QJR29397.1"/>
    </source>
</evidence>
<feature type="transmembrane region" description="Helical" evidence="12">
    <location>
        <begin position="252"/>
        <end position="272"/>
    </location>
</feature>
<feature type="transmembrane region" description="Helical" evidence="12">
    <location>
        <begin position="54"/>
        <end position="75"/>
    </location>
</feature>
<feature type="transmembrane region" description="Helical" evidence="12">
    <location>
        <begin position="176"/>
        <end position="198"/>
    </location>
</feature>
<feature type="transmembrane region" description="Helical" evidence="12">
    <location>
        <begin position="292"/>
        <end position="312"/>
    </location>
</feature>
<evidence type="ECO:0000256" key="11">
    <source>
        <dbReference type="ARBA" id="ARBA00023136"/>
    </source>
</evidence>
<dbReference type="InterPro" id="IPR053952">
    <property type="entry name" value="K_trans_C"/>
</dbReference>
<keyword evidence="7 12" id="KW-0769">Symport</keyword>